<feature type="region of interest" description="Disordered" evidence="1">
    <location>
        <begin position="101"/>
        <end position="137"/>
    </location>
</feature>
<feature type="chain" id="PRO_5021701905" description="Lipoprotein" evidence="2">
    <location>
        <begin position="21"/>
        <end position="318"/>
    </location>
</feature>
<comment type="caution">
    <text evidence="3">The sequence shown here is derived from an EMBL/GenBank/DDBJ whole genome shotgun (WGS) entry which is preliminary data.</text>
</comment>
<dbReference type="AlphaFoldDB" id="A0A540WLQ6"/>
<feature type="signal peptide" evidence="2">
    <location>
        <begin position="1"/>
        <end position="20"/>
    </location>
</feature>
<sequence length="318" mass="34344">MALRDVFLSLALSLSAPALAQEGVTVSVRCTETCTVVFDGKRGRRVNEALWEFQGIAPGARRVEATGVLGRPLASGFADIPDTALATVYLVSNQRIVVRKESTSSPGTPEWVEGSSRVTRVSGHTPSPPPPPPSTAKSVAIVRCLEDCAVMLDGRRGTRRDERTWEFRNVEPGKRRVEGTAELLQRKLFASYIDVPAGTEARYQGDSKGRVILTEHWALAVVEEAREKAGLADASRLHVRCLKSCEVSLDGARKGDEGGSGGVIQDVKPGRRELKVMFTLGKQQRRLTLDVPARSEVFITASEGGGLQVTNTKPLGAE</sequence>
<dbReference type="RefSeq" id="WP_141648267.1">
    <property type="nucleotide sequence ID" value="NZ_VIFM01000296.1"/>
</dbReference>
<dbReference type="EMBL" id="VIFM01000296">
    <property type="protein sequence ID" value="TQF09939.1"/>
    <property type="molecule type" value="Genomic_DNA"/>
</dbReference>
<evidence type="ECO:0000313" key="3">
    <source>
        <dbReference type="EMBL" id="TQF09939.1"/>
    </source>
</evidence>
<protein>
    <recommendedName>
        <fullName evidence="5">Lipoprotein</fullName>
    </recommendedName>
</protein>
<evidence type="ECO:0000313" key="4">
    <source>
        <dbReference type="Proteomes" id="UP000315369"/>
    </source>
</evidence>
<reference evidence="3 4" key="1">
    <citation type="submission" date="2019-06" db="EMBL/GenBank/DDBJ databases">
        <authorList>
            <person name="Livingstone P."/>
            <person name="Whitworth D."/>
        </authorList>
    </citation>
    <scope>NUCLEOTIDE SEQUENCE [LARGE SCALE GENOMIC DNA]</scope>
    <source>
        <strain evidence="3 4">AM401</strain>
    </source>
</reference>
<evidence type="ECO:0008006" key="5">
    <source>
        <dbReference type="Google" id="ProtNLM"/>
    </source>
</evidence>
<accession>A0A540WLQ6</accession>
<proteinExistence type="predicted"/>
<dbReference type="Proteomes" id="UP000315369">
    <property type="component" value="Unassembled WGS sequence"/>
</dbReference>
<organism evidence="3 4">
    <name type="scientific">Myxococcus llanfairpwllgwyngyllgogerychwyrndrobwllllantysiliogogogochensis</name>
    <dbReference type="NCBI Taxonomy" id="2590453"/>
    <lineage>
        <taxon>Bacteria</taxon>
        <taxon>Pseudomonadati</taxon>
        <taxon>Myxococcota</taxon>
        <taxon>Myxococcia</taxon>
        <taxon>Myxococcales</taxon>
        <taxon>Cystobacterineae</taxon>
        <taxon>Myxococcaceae</taxon>
        <taxon>Myxococcus</taxon>
    </lineage>
</organism>
<name>A0A540WLQ6_9BACT</name>
<dbReference type="OrthoDB" id="5381715at2"/>
<keyword evidence="4" id="KW-1185">Reference proteome</keyword>
<keyword evidence="2" id="KW-0732">Signal</keyword>
<evidence type="ECO:0000256" key="1">
    <source>
        <dbReference type="SAM" id="MobiDB-lite"/>
    </source>
</evidence>
<gene>
    <name evidence="3" type="ORF">FJV41_42100</name>
</gene>
<evidence type="ECO:0000256" key="2">
    <source>
        <dbReference type="SAM" id="SignalP"/>
    </source>
</evidence>
<feature type="compositionally biased region" description="Polar residues" evidence="1">
    <location>
        <begin position="116"/>
        <end position="125"/>
    </location>
</feature>